<protein>
    <submittedName>
        <fullName evidence="1">Uncharacterized protein</fullName>
    </submittedName>
</protein>
<name>K7AUJ0_9ALTE</name>
<proteinExistence type="predicted"/>
<keyword evidence="2" id="KW-1185">Reference proteome</keyword>
<evidence type="ECO:0000313" key="1">
    <source>
        <dbReference type="EMBL" id="AGH43172.1"/>
    </source>
</evidence>
<reference evidence="1 2" key="1">
    <citation type="journal article" date="2013" name="Genome Announc.">
        <title>Complete Genome Sequence of Glaciecola psychrophila Strain 170T.</title>
        <authorList>
            <person name="Yin J."/>
            <person name="Chen J."/>
            <person name="Liu G."/>
            <person name="Yu Y."/>
            <person name="Song L."/>
            <person name="Wang X."/>
            <person name="Qu X."/>
        </authorList>
    </citation>
    <scope>NUCLEOTIDE SEQUENCE [LARGE SCALE GENOMIC DNA]</scope>
    <source>
        <strain evidence="1 2">170</strain>
    </source>
</reference>
<gene>
    <name evidence="1" type="ORF">C427_1063</name>
</gene>
<evidence type="ECO:0000313" key="2">
    <source>
        <dbReference type="Proteomes" id="UP000011864"/>
    </source>
</evidence>
<accession>K7AUJ0</accession>
<dbReference type="KEGG" id="gps:C427_1063"/>
<dbReference type="AlphaFoldDB" id="K7AUJ0"/>
<dbReference type="HOGENOM" id="CLU_3331170_0_0_6"/>
<dbReference type="EMBL" id="CP003837">
    <property type="protein sequence ID" value="AGH43172.1"/>
    <property type="molecule type" value="Genomic_DNA"/>
</dbReference>
<organism evidence="1 2">
    <name type="scientific">Paraglaciecola psychrophila 170</name>
    <dbReference type="NCBI Taxonomy" id="1129794"/>
    <lineage>
        <taxon>Bacteria</taxon>
        <taxon>Pseudomonadati</taxon>
        <taxon>Pseudomonadota</taxon>
        <taxon>Gammaproteobacteria</taxon>
        <taxon>Alteromonadales</taxon>
        <taxon>Alteromonadaceae</taxon>
        <taxon>Paraglaciecola</taxon>
    </lineage>
</organism>
<dbReference type="Proteomes" id="UP000011864">
    <property type="component" value="Chromosome"/>
</dbReference>
<sequence>MTPIQRTFPHLNKIQPMQKKVNKMPADNQIVIIHPKKV</sequence>